<dbReference type="InterPro" id="IPR000073">
    <property type="entry name" value="AB_hydrolase_1"/>
</dbReference>
<protein>
    <submittedName>
        <fullName evidence="2">Putative hydrolase or acyltransferase</fullName>
    </submittedName>
</protein>
<dbReference type="KEGG" id="rfo:REIFOR_02147"/>
<dbReference type="InterPro" id="IPR029058">
    <property type="entry name" value="AB_hydrolase_fold"/>
</dbReference>
<dbReference type="OrthoDB" id="5729753at2"/>
<dbReference type="SUPFAM" id="SSF53474">
    <property type="entry name" value="alpha/beta-Hydrolases"/>
    <property type="match status" value="1"/>
</dbReference>
<feature type="domain" description="AB hydrolase-1" evidence="1">
    <location>
        <begin position="11"/>
        <end position="256"/>
    </location>
</feature>
<dbReference type="PANTHER" id="PTHR43194">
    <property type="entry name" value="HYDROLASE ALPHA/BETA FOLD FAMILY"/>
    <property type="match status" value="1"/>
</dbReference>
<dbReference type="PANTHER" id="PTHR43194:SF2">
    <property type="entry name" value="PEROXISOMAL MEMBRANE PROTEIN LPX1"/>
    <property type="match status" value="1"/>
</dbReference>
<evidence type="ECO:0000313" key="2">
    <source>
        <dbReference type="EMBL" id="ATX77281.1"/>
    </source>
</evidence>
<organism evidence="2 3">
    <name type="scientific">Reinekea forsetii</name>
    <dbReference type="NCBI Taxonomy" id="1336806"/>
    <lineage>
        <taxon>Bacteria</taxon>
        <taxon>Pseudomonadati</taxon>
        <taxon>Pseudomonadota</taxon>
        <taxon>Gammaproteobacteria</taxon>
        <taxon>Oceanospirillales</taxon>
        <taxon>Saccharospirillaceae</taxon>
        <taxon>Reinekea</taxon>
    </lineage>
</organism>
<keyword evidence="2" id="KW-0378">Hydrolase</keyword>
<accession>A0A2K8KTU0</accession>
<dbReference type="InterPro" id="IPR050228">
    <property type="entry name" value="Carboxylesterase_BioH"/>
</dbReference>
<evidence type="ECO:0000259" key="1">
    <source>
        <dbReference type="Pfam" id="PF12697"/>
    </source>
</evidence>
<name>A0A2K8KTU0_9GAMM</name>
<sequence>MDSLTHAPIHFAHANGFPSASYQLLLQQLGERHPIYQIPLLGHDPKYPVGNNWSQLTHQLIHSIESQTQQPVIGIGHSLGGALTLLAALQRPELFRAVILLDVPTFNRFESLLIQTAKLTGLINRLSPAHKTKTRRIEWASMAEARDYFRSRALFSGFHPQCLEDYLACALAENEQGSVDLTYQLAVELAVYRTLPHGMVLKPGMLAVPAGVLVGRQSDTVRKHQYLRMKDYLGFTSLRMPGSHMFPLEHPLATAANIGTLLQRMAGSR</sequence>
<evidence type="ECO:0000313" key="3">
    <source>
        <dbReference type="Proteomes" id="UP000229757"/>
    </source>
</evidence>
<dbReference type="EMBL" id="CP011797">
    <property type="protein sequence ID" value="ATX77281.1"/>
    <property type="molecule type" value="Genomic_DNA"/>
</dbReference>
<dbReference type="Gene3D" id="3.40.50.1820">
    <property type="entry name" value="alpha/beta hydrolase"/>
    <property type="match status" value="1"/>
</dbReference>
<keyword evidence="2" id="KW-0808">Transferase</keyword>
<dbReference type="Proteomes" id="UP000229757">
    <property type="component" value="Chromosome"/>
</dbReference>
<dbReference type="RefSeq" id="WP_100257553.1">
    <property type="nucleotide sequence ID" value="NZ_CP011797.1"/>
</dbReference>
<dbReference type="AlphaFoldDB" id="A0A2K8KTU0"/>
<dbReference type="GO" id="GO:0016746">
    <property type="term" value="F:acyltransferase activity"/>
    <property type="evidence" value="ECO:0007669"/>
    <property type="project" value="UniProtKB-KW"/>
</dbReference>
<dbReference type="GO" id="GO:0016787">
    <property type="term" value="F:hydrolase activity"/>
    <property type="evidence" value="ECO:0007669"/>
    <property type="project" value="UniProtKB-KW"/>
</dbReference>
<dbReference type="Pfam" id="PF12697">
    <property type="entry name" value="Abhydrolase_6"/>
    <property type="match status" value="1"/>
</dbReference>
<proteinExistence type="predicted"/>
<keyword evidence="2" id="KW-0012">Acyltransferase</keyword>
<gene>
    <name evidence="2" type="ORF">REIFOR_02147</name>
</gene>
<reference evidence="2 3" key="1">
    <citation type="journal article" date="2017" name="Environ. Microbiol.">
        <title>Genomic and physiological analyses of 'Reinekea forsetii' reveal a versatile opportunistic lifestyle during spring algae blooms.</title>
        <authorList>
            <person name="Avci B."/>
            <person name="Hahnke R.L."/>
            <person name="Chafee M."/>
            <person name="Fischer T."/>
            <person name="Gruber-Vodicka H."/>
            <person name="Tegetmeyer H.E."/>
            <person name="Harder J."/>
            <person name="Fuchs B.M."/>
            <person name="Amann R.I."/>
            <person name="Teeling H."/>
        </authorList>
    </citation>
    <scope>NUCLEOTIDE SEQUENCE [LARGE SCALE GENOMIC DNA]</scope>
    <source>
        <strain evidence="2 3">Hel1_31_D35</strain>
    </source>
</reference>
<keyword evidence="3" id="KW-1185">Reference proteome</keyword>